<keyword evidence="1" id="KW-0165">Cleavage on pair of basic residues</keyword>
<dbReference type="Pfam" id="PF00049">
    <property type="entry name" value="Insulin"/>
    <property type="match status" value="1"/>
</dbReference>
<evidence type="ECO:0000313" key="6">
    <source>
        <dbReference type="EnsemblMetazoa" id="AAEL024251-PA"/>
    </source>
</evidence>
<dbReference type="OrthoDB" id="10019596at2759"/>
<dbReference type="AlphaFoldDB" id="A0EZS2"/>
<dbReference type="EnsemblMetazoa" id="AAEL024251-RA">
    <property type="protein sequence ID" value="AAEL024251-PA"/>
    <property type="gene ID" value="AAEL024251"/>
</dbReference>
<dbReference type="VEuPathDB" id="VectorBase:AAEL024251"/>
<evidence type="ECO:0000256" key="1">
    <source>
        <dbReference type="ARBA" id="ARBA00022685"/>
    </source>
</evidence>
<evidence type="ECO:0000259" key="4">
    <source>
        <dbReference type="SMART" id="SM00078"/>
    </source>
</evidence>
<dbReference type="SMART" id="SM00078">
    <property type="entry name" value="IlGF"/>
    <property type="match status" value="1"/>
</dbReference>
<keyword evidence="7" id="KW-1185">Reference proteome</keyword>
<dbReference type="GO" id="GO:0005179">
    <property type="term" value="F:hormone activity"/>
    <property type="evidence" value="ECO:0007669"/>
    <property type="project" value="InterPro"/>
</dbReference>
<feature type="chain" id="PRO_5036278628" evidence="3">
    <location>
        <begin position="33"/>
        <end position="160"/>
    </location>
</feature>
<evidence type="ECO:0000313" key="7">
    <source>
        <dbReference type="Proteomes" id="UP000008820"/>
    </source>
</evidence>
<dbReference type="InParanoid" id="A0EZS2"/>
<accession>A0EZS2</accession>
<evidence type="ECO:0000256" key="2">
    <source>
        <dbReference type="ARBA" id="ARBA00022729"/>
    </source>
</evidence>
<proteinExistence type="evidence at transcript level"/>
<evidence type="ECO:0000256" key="3">
    <source>
        <dbReference type="SAM" id="SignalP"/>
    </source>
</evidence>
<reference evidence="6 7" key="2">
    <citation type="submission" date="2017-06" db="EMBL/GenBank/DDBJ databases">
        <title>Aedes aegypti genome working group (AGWG) sequencing and assembly.</title>
        <authorList>
            <consortium name="Aedes aegypti Genome Working Group (AGWG)"/>
            <person name="Matthews B.J."/>
        </authorList>
    </citation>
    <scope>NUCLEOTIDE SEQUENCE [LARGE SCALE GENOMIC DNA]</scope>
    <source>
        <strain evidence="6 7">LVP_AGWG</strain>
    </source>
</reference>
<feature type="domain" description="Insulin-like" evidence="4">
    <location>
        <begin position="33"/>
        <end position="159"/>
    </location>
</feature>
<gene>
    <name evidence="6" type="primary">110679401</name>
</gene>
<reference evidence="5" key="1">
    <citation type="journal article" date="2006" name="Peptides">
        <title>Molecular characterization of insulin-like peptides in the yellow fever mosquito, Aedes aegypti: expression, cellular localization, and phylogeny.</title>
        <authorList>
            <person name="Riehle M.A."/>
            <person name="Fan Y."/>
            <person name="Cao C."/>
            <person name="Brown M.R."/>
        </authorList>
    </citation>
    <scope>NUCLEOTIDE SEQUENCE</scope>
</reference>
<dbReference type="GO" id="GO:0005576">
    <property type="term" value="C:extracellular region"/>
    <property type="evidence" value="ECO:0007669"/>
    <property type="project" value="InterPro"/>
</dbReference>
<dbReference type="Proteomes" id="UP000008820">
    <property type="component" value="Chromosome 3"/>
</dbReference>
<reference evidence="6" key="3">
    <citation type="submission" date="2022-10" db="UniProtKB">
        <authorList>
            <consortium name="EnsemblMetazoa"/>
        </authorList>
    </citation>
    <scope>IDENTIFICATION</scope>
    <source>
        <strain evidence="6">LVP_AGWG</strain>
    </source>
</reference>
<evidence type="ECO:0000313" key="5">
    <source>
        <dbReference type="EMBL" id="ABI64123.1"/>
    </source>
</evidence>
<sequence>MAYHFTKANVSLWLLVFCVFGILSSRIESVDGQRFCGKVLTDTLTAYCEIFPTPRPSKRRVMEAADFRYVLFPNLPPALDGQSNDPESLRSMQKMNTDSKWMRAFYRIKDGANYDKTKSRVADNDDELAPDGFQLGKRGVVDDCCYKPCTLQYLLKNYCG</sequence>
<feature type="signal peptide" evidence="3">
    <location>
        <begin position="1"/>
        <end position="32"/>
    </location>
</feature>
<organism evidence="5">
    <name type="scientific">Aedes aegypti</name>
    <name type="common">Yellowfever mosquito</name>
    <name type="synonym">Culex aegypti</name>
    <dbReference type="NCBI Taxonomy" id="7159"/>
    <lineage>
        <taxon>Eukaryota</taxon>
        <taxon>Metazoa</taxon>
        <taxon>Ecdysozoa</taxon>
        <taxon>Arthropoda</taxon>
        <taxon>Hexapoda</taxon>
        <taxon>Insecta</taxon>
        <taxon>Pterygota</taxon>
        <taxon>Neoptera</taxon>
        <taxon>Endopterygota</taxon>
        <taxon>Diptera</taxon>
        <taxon>Nematocera</taxon>
        <taxon>Culicoidea</taxon>
        <taxon>Culicidae</taxon>
        <taxon>Culicinae</taxon>
        <taxon>Aedini</taxon>
        <taxon>Aedes</taxon>
        <taxon>Stegomyia</taxon>
    </lineage>
</organism>
<dbReference type="InterPro" id="IPR016179">
    <property type="entry name" value="Insulin-like"/>
</dbReference>
<protein>
    <submittedName>
        <fullName evidence="5 6">Insulin-like peptide 7</fullName>
    </submittedName>
</protein>
<dbReference type="InterPro" id="IPR036438">
    <property type="entry name" value="Insulin-like_sf"/>
</dbReference>
<dbReference type="EMBL" id="DQ845757">
    <property type="protein sequence ID" value="ABI64123.1"/>
    <property type="molecule type" value="mRNA"/>
</dbReference>
<dbReference type="SUPFAM" id="SSF56994">
    <property type="entry name" value="Insulin-like"/>
    <property type="match status" value="1"/>
</dbReference>
<dbReference type="Gene3D" id="1.10.100.10">
    <property type="entry name" value="Insulin-like"/>
    <property type="match status" value="1"/>
</dbReference>
<keyword evidence="2 3" id="KW-0732">Signal</keyword>
<name>A0EZS2_AEDAE</name>